<feature type="binding site" evidence="6">
    <location>
        <position position="126"/>
    </location>
    <ligand>
        <name>S-adenosyl-L-methionine</name>
        <dbReference type="ChEBI" id="CHEBI:59789"/>
    </ligand>
</feature>
<dbReference type="InterPro" id="IPR029063">
    <property type="entry name" value="SAM-dependent_MTases_sf"/>
</dbReference>
<evidence type="ECO:0000256" key="2">
    <source>
        <dbReference type="ARBA" id="ARBA00022490"/>
    </source>
</evidence>
<protein>
    <recommendedName>
        <fullName evidence="6">Ribosomal protein L11 methyltransferase</fullName>
        <shortName evidence="6">L11 Mtase</shortName>
        <ecNumber evidence="6">2.1.1.-</ecNumber>
    </recommendedName>
</protein>
<name>D6SS28_9BACT</name>
<dbReference type="Pfam" id="PF06325">
    <property type="entry name" value="PrmA"/>
    <property type="match status" value="1"/>
</dbReference>
<evidence type="ECO:0000256" key="5">
    <source>
        <dbReference type="ARBA" id="ARBA00022691"/>
    </source>
</evidence>
<dbReference type="GO" id="GO:0032259">
    <property type="term" value="P:methylation"/>
    <property type="evidence" value="ECO:0007669"/>
    <property type="project" value="UniProtKB-KW"/>
</dbReference>
<accession>D6SS28</accession>
<keyword evidence="3 6" id="KW-0489">Methyltransferase</keyword>
<comment type="similarity">
    <text evidence="1 6">Belongs to the methyltransferase superfamily. PrmA family.</text>
</comment>
<comment type="function">
    <text evidence="6">Methylates ribosomal protein L11.</text>
</comment>
<dbReference type="SUPFAM" id="SSF53335">
    <property type="entry name" value="S-adenosyl-L-methionine-dependent methyltransferases"/>
    <property type="match status" value="1"/>
</dbReference>
<feature type="binding site" evidence="6">
    <location>
        <position position="152"/>
    </location>
    <ligand>
        <name>S-adenosyl-L-methionine</name>
        <dbReference type="ChEBI" id="CHEBI:59789"/>
    </ligand>
</feature>
<dbReference type="CDD" id="cd02440">
    <property type="entry name" value="AdoMet_MTases"/>
    <property type="match status" value="1"/>
</dbReference>
<dbReference type="EC" id="2.1.1.-" evidence="6"/>
<dbReference type="InterPro" id="IPR050078">
    <property type="entry name" value="Ribosomal_L11_MeTrfase_PrmA"/>
</dbReference>
<evidence type="ECO:0000256" key="6">
    <source>
        <dbReference type="HAMAP-Rule" id="MF_00735"/>
    </source>
</evidence>
<keyword evidence="2 6" id="KW-0963">Cytoplasm</keyword>
<reference evidence="7" key="1">
    <citation type="submission" date="2010-05" db="EMBL/GenBank/DDBJ databases">
        <title>The draft genome of Desulfonatronospira thiodismutans ASO3-1.</title>
        <authorList>
            <consortium name="US DOE Joint Genome Institute (JGI-PGF)"/>
            <person name="Lucas S."/>
            <person name="Copeland A."/>
            <person name="Lapidus A."/>
            <person name="Cheng J.-F."/>
            <person name="Bruce D."/>
            <person name="Goodwin L."/>
            <person name="Pitluck S."/>
            <person name="Chertkov O."/>
            <person name="Brettin T."/>
            <person name="Detter J.C."/>
            <person name="Han C."/>
            <person name="Land M.L."/>
            <person name="Hauser L."/>
            <person name="Kyrpides N."/>
            <person name="Mikhailova N."/>
            <person name="Muyzer G."/>
            <person name="Woyke T."/>
        </authorList>
    </citation>
    <scope>NUCLEOTIDE SEQUENCE [LARGE SCALE GENOMIC DNA]</scope>
    <source>
        <strain evidence="7">ASO3-1</strain>
    </source>
</reference>
<organism evidence="7 8">
    <name type="scientific">Desulfonatronospira thiodismutans ASO3-1</name>
    <dbReference type="NCBI Taxonomy" id="555779"/>
    <lineage>
        <taxon>Bacteria</taxon>
        <taxon>Pseudomonadati</taxon>
        <taxon>Thermodesulfobacteriota</taxon>
        <taxon>Desulfovibrionia</taxon>
        <taxon>Desulfovibrionales</taxon>
        <taxon>Desulfonatronovibrionaceae</taxon>
        <taxon>Desulfonatronospira</taxon>
    </lineage>
</organism>
<gene>
    <name evidence="6" type="primary">prmA</name>
    <name evidence="7" type="ORF">Dthio_PD0828</name>
</gene>
<dbReference type="InterPro" id="IPR004498">
    <property type="entry name" value="Ribosomal_PrmA_MeTrfase"/>
</dbReference>
<evidence type="ECO:0000313" key="7">
    <source>
        <dbReference type="EMBL" id="EFI33494.1"/>
    </source>
</evidence>
<dbReference type="Proteomes" id="UP000005496">
    <property type="component" value="Unassembled WGS sequence"/>
</dbReference>
<sequence length="295" mass="33041">MFKLKIKAGPDEKEALESLLYEHISWGWEEEELPGQALVFDIYFHQEDAGHRFKEVSRSMCPHIEIMEETVPVQDWNNAWKDFFTPIEVDQRFVVLPDWLQHEKQAAVPIIITPKMAFGTGHHATTYLCLRAVSRLWDLGYLKSGQNFLDLGTGSGILGIACSRLGMSGLGVDIDPVAVENAQENTRINRVGEMFEVREGGLSSLRPDQKFNLILGNILSSTLKQLAPDIIKHLDDSAILVLSGILTDQASSVEERYEALGLGRPARLNMQEWSALVWAGGKDSREQLNLVDALL</sequence>
<dbReference type="GO" id="GO:0005737">
    <property type="term" value="C:cytoplasm"/>
    <property type="evidence" value="ECO:0007669"/>
    <property type="project" value="UniProtKB-SubCell"/>
</dbReference>
<keyword evidence="4 6" id="KW-0808">Transferase</keyword>
<dbReference type="GO" id="GO:0016279">
    <property type="term" value="F:protein-lysine N-methyltransferase activity"/>
    <property type="evidence" value="ECO:0007669"/>
    <property type="project" value="RHEA"/>
</dbReference>
<dbReference type="Gene3D" id="3.40.50.150">
    <property type="entry name" value="Vaccinia Virus protein VP39"/>
    <property type="match status" value="1"/>
</dbReference>
<comment type="catalytic activity">
    <reaction evidence="6">
        <text>L-lysyl-[protein] + 3 S-adenosyl-L-methionine = N(6),N(6),N(6)-trimethyl-L-lysyl-[protein] + 3 S-adenosyl-L-homocysteine + 3 H(+)</text>
        <dbReference type="Rhea" id="RHEA:54192"/>
        <dbReference type="Rhea" id="RHEA-COMP:9752"/>
        <dbReference type="Rhea" id="RHEA-COMP:13826"/>
        <dbReference type="ChEBI" id="CHEBI:15378"/>
        <dbReference type="ChEBI" id="CHEBI:29969"/>
        <dbReference type="ChEBI" id="CHEBI:57856"/>
        <dbReference type="ChEBI" id="CHEBI:59789"/>
        <dbReference type="ChEBI" id="CHEBI:61961"/>
    </reaction>
</comment>
<comment type="subcellular location">
    <subcellularLocation>
        <location evidence="6">Cytoplasm</location>
    </subcellularLocation>
</comment>
<comment type="caution">
    <text evidence="7">The sequence shown here is derived from an EMBL/GenBank/DDBJ whole genome shotgun (WGS) entry which is preliminary data.</text>
</comment>
<dbReference type="PANTHER" id="PTHR43648">
    <property type="entry name" value="ELECTRON TRANSFER FLAVOPROTEIN BETA SUBUNIT LYSINE METHYLTRANSFERASE"/>
    <property type="match status" value="1"/>
</dbReference>
<evidence type="ECO:0000313" key="8">
    <source>
        <dbReference type="Proteomes" id="UP000005496"/>
    </source>
</evidence>
<dbReference type="OrthoDB" id="9785995at2"/>
<evidence type="ECO:0000256" key="4">
    <source>
        <dbReference type="ARBA" id="ARBA00022679"/>
    </source>
</evidence>
<evidence type="ECO:0000256" key="1">
    <source>
        <dbReference type="ARBA" id="ARBA00009741"/>
    </source>
</evidence>
<keyword evidence="8" id="KW-1185">Reference proteome</keyword>
<proteinExistence type="inferred from homology"/>
<feature type="binding site" evidence="6">
    <location>
        <position position="217"/>
    </location>
    <ligand>
        <name>S-adenosyl-L-methionine</name>
        <dbReference type="ChEBI" id="CHEBI:59789"/>
    </ligand>
</feature>
<evidence type="ECO:0000256" key="3">
    <source>
        <dbReference type="ARBA" id="ARBA00022603"/>
    </source>
</evidence>
<dbReference type="AlphaFoldDB" id="D6SS28"/>
<keyword evidence="5 6" id="KW-0949">S-adenosyl-L-methionine</keyword>
<dbReference type="EMBL" id="ACJN02000003">
    <property type="protein sequence ID" value="EFI33494.1"/>
    <property type="molecule type" value="Genomic_DNA"/>
</dbReference>
<dbReference type="HAMAP" id="MF_00735">
    <property type="entry name" value="Methyltr_PrmA"/>
    <property type="match status" value="1"/>
</dbReference>
<dbReference type="eggNOG" id="COG2264">
    <property type="taxonomic scope" value="Bacteria"/>
</dbReference>
<dbReference type="RefSeq" id="WP_008870846.1">
    <property type="nucleotide sequence ID" value="NZ_ACJN02000003.1"/>
</dbReference>
<feature type="binding site" evidence="6">
    <location>
        <position position="173"/>
    </location>
    <ligand>
        <name>S-adenosyl-L-methionine</name>
        <dbReference type="ChEBI" id="CHEBI:59789"/>
    </ligand>
</feature>
<dbReference type="PANTHER" id="PTHR43648:SF1">
    <property type="entry name" value="ELECTRON TRANSFER FLAVOPROTEIN BETA SUBUNIT LYSINE METHYLTRANSFERASE"/>
    <property type="match status" value="1"/>
</dbReference>